<dbReference type="Proteomes" id="UP000010824">
    <property type="component" value="Chromosome"/>
</dbReference>
<keyword evidence="2" id="KW-1185">Reference proteome</keyword>
<reference evidence="2" key="1">
    <citation type="submission" date="2011-12" db="EMBL/GenBank/DDBJ databases">
        <title>Complete sequence of Methanoregula formicicum SMSP.</title>
        <authorList>
            <person name="Lucas S."/>
            <person name="Han J."/>
            <person name="Lapidus A."/>
            <person name="Cheng J.-F."/>
            <person name="Goodwin L."/>
            <person name="Pitluck S."/>
            <person name="Peters L."/>
            <person name="Ovchinnikova G."/>
            <person name="Teshima H."/>
            <person name="Detter J.C."/>
            <person name="Han C."/>
            <person name="Tapia R."/>
            <person name="Land M."/>
            <person name="Hauser L."/>
            <person name="Kyrpides N."/>
            <person name="Ivanova N."/>
            <person name="Pagani I."/>
            <person name="Imachi H."/>
            <person name="Tamaki H."/>
            <person name="Sekiguchi Y."/>
            <person name="Kamagata Y."/>
            <person name="Cadillo-Quiroz H."/>
            <person name="Zinder S."/>
            <person name="Liu W.-T."/>
            <person name="Woyke T."/>
        </authorList>
    </citation>
    <scope>NUCLEOTIDE SEQUENCE [LARGE SCALE GENOMIC DNA]</scope>
    <source>
        <strain evidence="2">DSM 22288 / NBRC 105244 / SMSP</strain>
    </source>
</reference>
<proteinExistence type="predicted"/>
<dbReference type="HOGENOM" id="CLU_2103498_0_0_2"/>
<dbReference type="KEGG" id="mfo:Metfor_2106"/>
<dbReference type="EMBL" id="CP003167">
    <property type="protein sequence ID" value="AGB03113.1"/>
    <property type="molecule type" value="Genomic_DNA"/>
</dbReference>
<sequence>MGMAGTVTVEVVGLKTSECSPFPCDDDRTCGLEECFHSGKLVAAFQALTNALKAAYGDRVETKLTLLDEGTPNYIKEIIEHEHPPIPMILVNGRVTKIGRIVLDRTKAEIEKALV</sequence>
<dbReference type="AlphaFoldDB" id="L0HIH9"/>
<evidence type="ECO:0000313" key="1">
    <source>
        <dbReference type="EMBL" id="AGB03113.1"/>
    </source>
</evidence>
<organism evidence="1 2">
    <name type="scientific">Methanoregula formicica (strain DSM 22288 / NBRC 105244 / SMSP)</name>
    <dbReference type="NCBI Taxonomy" id="593750"/>
    <lineage>
        <taxon>Archaea</taxon>
        <taxon>Methanobacteriati</taxon>
        <taxon>Methanobacteriota</taxon>
        <taxon>Stenosarchaea group</taxon>
        <taxon>Methanomicrobia</taxon>
        <taxon>Methanomicrobiales</taxon>
        <taxon>Methanoregulaceae</taxon>
        <taxon>Methanoregula</taxon>
    </lineage>
</organism>
<dbReference type="InParanoid" id="L0HIH9"/>
<dbReference type="eggNOG" id="arCOG05298">
    <property type="taxonomic scope" value="Archaea"/>
</dbReference>
<evidence type="ECO:0000313" key="2">
    <source>
        <dbReference type="Proteomes" id="UP000010824"/>
    </source>
</evidence>
<dbReference type="RefSeq" id="WP_015286076.1">
    <property type="nucleotide sequence ID" value="NC_019943.1"/>
</dbReference>
<gene>
    <name evidence="1" type="ordered locus">Metfor_2106</name>
</gene>
<dbReference type="STRING" id="593750.Metfor_2106"/>
<evidence type="ECO:0008006" key="3">
    <source>
        <dbReference type="Google" id="ProtNLM"/>
    </source>
</evidence>
<reference evidence="1 2" key="2">
    <citation type="journal article" date="2014" name="Genome Announc.">
        <title>Complete Genome Sequence of Methanoregula formicica SMSPT, a Mesophilic Hydrogenotrophic Methanogen Isolated from a Methanogenic Upflow Anaerobic Sludge Blanket Reactor.</title>
        <authorList>
            <person name="Yamamoto K."/>
            <person name="Tamaki H."/>
            <person name="Cadillo-Quiroz H."/>
            <person name="Imachi H."/>
            <person name="Kyrpides N."/>
            <person name="Woyke T."/>
            <person name="Goodwin L."/>
            <person name="Zinder S.H."/>
            <person name="Kamagata Y."/>
            <person name="Liu W.T."/>
        </authorList>
    </citation>
    <scope>NUCLEOTIDE SEQUENCE [LARGE SCALE GENOMIC DNA]</scope>
    <source>
        <strain evidence="2">DSM 22288 / NBRC 105244 / SMSP</strain>
    </source>
</reference>
<dbReference type="GeneID" id="14309498"/>
<protein>
    <recommendedName>
        <fullName evidence="3">Thioredoxin-like fold domain-containing protein</fullName>
    </recommendedName>
</protein>
<name>L0HIH9_METFS</name>
<accession>L0HIH9</accession>